<evidence type="ECO:0000256" key="1">
    <source>
        <dbReference type="SAM" id="MobiDB-lite"/>
    </source>
</evidence>
<feature type="region of interest" description="Disordered" evidence="1">
    <location>
        <begin position="15"/>
        <end position="162"/>
    </location>
</feature>
<dbReference type="EMBL" id="RCHU01000458">
    <property type="protein sequence ID" value="TKS04636.1"/>
    <property type="molecule type" value="Genomic_DNA"/>
</dbReference>
<accession>A0A4V6A9E0</accession>
<evidence type="ECO:0000313" key="2">
    <source>
        <dbReference type="EMBL" id="TKS04636.1"/>
    </source>
</evidence>
<comment type="caution">
    <text evidence="2">The sequence shown here is derived from an EMBL/GenBank/DDBJ whole genome shotgun (WGS) entry which is preliminary data.</text>
</comment>
<feature type="compositionally biased region" description="Low complexity" evidence="1">
    <location>
        <begin position="40"/>
        <end position="62"/>
    </location>
</feature>
<dbReference type="AlphaFoldDB" id="A0A4V6A9E0"/>
<name>A0A4V6A9E0_POPAL</name>
<protein>
    <submittedName>
        <fullName evidence="2">Uncharacterized protein</fullName>
    </submittedName>
</protein>
<feature type="compositionally biased region" description="Low complexity" evidence="1">
    <location>
        <begin position="88"/>
        <end position="115"/>
    </location>
</feature>
<sequence>MTYQACRLLEPVGILFPEPSSPEAKTQRRPSAPPFFKTIPPSSALAAQALPAPSSPLNSSASTQINPQLRRFLLKDDRRFPSLDPWVSSPRGRAQQRPPRRQASATPPPRQRQAPLHLHSGSTGRRQQQQGHPPLQPTRSGDQTRAAHIRTAPSGDAPAGFSAFSSSLAGVIRKWA</sequence>
<organism evidence="2">
    <name type="scientific">Populus alba</name>
    <name type="common">White poplar</name>
    <dbReference type="NCBI Taxonomy" id="43335"/>
    <lineage>
        <taxon>Eukaryota</taxon>
        <taxon>Viridiplantae</taxon>
        <taxon>Streptophyta</taxon>
        <taxon>Embryophyta</taxon>
        <taxon>Tracheophyta</taxon>
        <taxon>Spermatophyta</taxon>
        <taxon>Magnoliopsida</taxon>
        <taxon>eudicotyledons</taxon>
        <taxon>Gunneridae</taxon>
        <taxon>Pentapetalae</taxon>
        <taxon>rosids</taxon>
        <taxon>fabids</taxon>
        <taxon>Malpighiales</taxon>
        <taxon>Salicaceae</taxon>
        <taxon>Saliceae</taxon>
        <taxon>Populus</taxon>
    </lineage>
</organism>
<proteinExistence type="predicted"/>
<gene>
    <name evidence="2" type="ORF">D5086_0000141050</name>
</gene>
<reference evidence="2" key="1">
    <citation type="submission" date="2018-10" db="EMBL/GenBank/DDBJ databases">
        <title>Population genomic analysis revealed the cold adaptation of white poplar.</title>
        <authorList>
            <person name="Liu Y.-J."/>
        </authorList>
    </citation>
    <scope>NUCLEOTIDE SEQUENCE [LARGE SCALE GENOMIC DNA]</scope>
    <source>
        <strain evidence="2">PAL-ZL1</strain>
    </source>
</reference>